<evidence type="ECO:0000313" key="7">
    <source>
        <dbReference type="EMBL" id="USY18808.1"/>
    </source>
</evidence>
<name>A0ABY5D6U3_9ACTN</name>
<keyword evidence="8" id="KW-1185">Reference proteome</keyword>
<evidence type="ECO:0000259" key="6">
    <source>
        <dbReference type="PROSITE" id="PS50850"/>
    </source>
</evidence>
<proteinExistence type="predicted"/>
<evidence type="ECO:0000256" key="3">
    <source>
        <dbReference type="ARBA" id="ARBA00022989"/>
    </source>
</evidence>
<dbReference type="EMBL" id="CP099837">
    <property type="protein sequence ID" value="USY18808.1"/>
    <property type="molecule type" value="Genomic_DNA"/>
</dbReference>
<dbReference type="PRINTS" id="PR01036">
    <property type="entry name" value="TCRTETB"/>
</dbReference>
<feature type="transmembrane region" description="Helical" evidence="5">
    <location>
        <begin position="22"/>
        <end position="44"/>
    </location>
</feature>
<dbReference type="PROSITE" id="PS50850">
    <property type="entry name" value="MFS"/>
    <property type="match status" value="1"/>
</dbReference>
<feature type="transmembrane region" description="Helical" evidence="5">
    <location>
        <begin position="212"/>
        <end position="229"/>
    </location>
</feature>
<comment type="subcellular location">
    <subcellularLocation>
        <location evidence="1">Cell membrane</location>
        <topology evidence="1">Multi-pass membrane protein</topology>
    </subcellularLocation>
</comment>
<dbReference type="InterPro" id="IPR036259">
    <property type="entry name" value="MFS_trans_sf"/>
</dbReference>
<feature type="transmembrane region" description="Helical" evidence="5">
    <location>
        <begin position="357"/>
        <end position="376"/>
    </location>
</feature>
<keyword evidence="2 5" id="KW-0812">Transmembrane</keyword>
<feature type="transmembrane region" description="Helical" evidence="5">
    <location>
        <begin position="56"/>
        <end position="76"/>
    </location>
</feature>
<feature type="transmembrane region" description="Helical" evidence="5">
    <location>
        <begin position="88"/>
        <end position="106"/>
    </location>
</feature>
<evidence type="ECO:0000256" key="5">
    <source>
        <dbReference type="SAM" id="Phobius"/>
    </source>
</evidence>
<feature type="transmembrane region" description="Helical" evidence="5">
    <location>
        <begin position="173"/>
        <end position="192"/>
    </location>
</feature>
<dbReference type="Gene3D" id="1.20.1250.20">
    <property type="entry name" value="MFS general substrate transporter like domains"/>
    <property type="match status" value="1"/>
</dbReference>
<feature type="domain" description="Major facilitator superfamily (MFS) profile" evidence="6">
    <location>
        <begin position="22"/>
        <end position="451"/>
    </location>
</feature>
<organism evidence="7 8">
    <name type="scientific">Nocardiopsis exhalans</name>
    <dbReference type="NCBI Taxonomy" id="163604"/>
    <lineage>
        <taxon>Bacteria</taxon>
        <taxon>Bacillati</taxon>
        <taxon>Actinomycetota</taxon>
        <taxon>Actinomycetes</taxon>
        <taxon>Streptosporangiales</taxon>
        <taxon>Nocardiopsidaceae</taxon>
        <taxon>Nocardiopsis</taxon>
    </lineage>
</organism>
<dbReference type="PANTHER" id="PTHR23501:SF154">
    <property type="entry name" value="MULTIDRUG-EFFLUX TRANSPORTER RV1634-RELATED"/>
    <property type="match status" value="1"/>
</dbReference>
<evidence type="ECO:0000313" key="8">
    <source>
        <dbReference type="Proteomes" id="UP001055940"/>
    </source>
</evidence>
<gene>
    <name evidence="7" type="ORF">NE857_26565</name>
</gene>
<feature type="transmembrane region" description="Helical" evidence="5">
    <location>
        <begin position="297"/>
        <end position="320"/>
    </location>
</feature>
<dbReference type="SUPFAM" id="SSF103473">
    <property type="entry name" value="MFS general substrate transporter"/>
    <property type="match status" value="1"/>
</dbReference>
<evidence type="ECO:0000256" key="4">
    <source>
        <dbReference type="ARBA" id="ARBA00023136"/>
    </source>
</evidence>
<feature type="transmembrane region" description="Helical" evidence="5">
    <location>
        <begin position="235"/>
        <end position="258"/>
    </location>
</feature>
<evidence type="ECO:0000256" key="2">
    <source>
        <dbReference type="ARBA" id="ARBA00022692"/>
    </source>
</evidence>
<protein>
    <submittedName>
        <fullName evidence="7">MFS transporter</fullName>
    </submittedName>
</protein>
<dbReference type="RefSeq" id="WP_254418121.1">
    <property type="nucleotide sequence ID" value="NZ_BAAAJB010000016.1"/>
</dbReference>
<feature type="transmembrane region" description="Helical" evidence="5">
    <location>
        <begin position="428"/>
        <end position="446"/>
    </location>
</feature>
<feature type="transmembrane region" description="Helical" evidence="5">
    <location>
        <begin position="270"/>
        <end position="291"/>
    </location>
</feature>
<feature type="transmembrane region" description="Helical" evidence="5">
    <location>
        <begin position="145"/>
        <end position="167"/>
    </location>
</feature>
<feature type="transmembrane region" description="Helical" evidence="5">
    <location>
        <begin position="112"/>
        <end position="133"/>
    </location>
</feature>
<sequence>MTAGLGPPAPAVRLWTRGSRPLVIGALGLMTFIAFESFAVTTALPVVARDLDAQSWYSLAFAATVTTGLVGMTLGGAWADRRGPLRPLLFGAAAFLLGIALCVVAPTMEVFVLGRLLQGIGGGIDSVVLYVVIARFVHEDARPRMFALLTAAWLLPSVVGPLVSGLLVQLVHWRVVFALVLAGSVVSLLFLVGVVRRAGSGHGQGPVLDRRMLWAGAAAVALLGLHVSGQQTAPLLAVGTAVSVAVLAATAVRLLPVGTLRARAGIPRLVLLRALLGGSVAATDVYLPAYLQYELGYAPAASGLVVAVGALGWACGAWLQGRSTADPHRPDLLWRAAALVSCGPVGAALVVGGLLPAPAAALTCVLMGVGMGIAYPQLSSTVLTLSAKERQGANSSALQVAESLGSSSLLAVTGAVLTAGVLGGYLTVYGLVTVVAVAALAVTVTLRPVRGDSDGRS</sequence>
<dbReference type="InterPro" id="IPR020846">
    <property type="entry name" value="MFS_dom"/>
</dbReference>
<dbReference type="PANTHER" id="PTHR23501">
    <property type="entry name" value="MAJOR FACILITATOR SUPERFAMILY"/>
    <property type="match status" value="1"/>
</dbReference>
<reference evidence="7" key="1">
    <citation type="submission" date="2022-06" db="EMBL/GenBank/DDBJ databases">
        <authorList>
            <person name="Ping M."/>
        </authorList>
    </citation>
    <scope>NUCLEOTIDE SEQUENCE</scope>
    <source>
        <strain evidence="7">JCM11759T</strain>
    </source>
</reference>
<keyword evidence="3 5" id="KW-1133">Transmembrane helix</keyword>
<keyword evidence="4 5" id="KW-0472">Membrane</keyword>
<dbReference type="Proteomes" id="UP001055940">
    <property type="component" value="Chromosome"/>
</dbReference>
<feature type="transmembrane region" description="Helical" evidence="5">
    <location>
        <begin position="332"/>
        <end position="351"/>
    </location>
</feature>
<accession>A0ABY5D6U3</accession>
<dbReference type="Pfam" id="PF07690">
    <property type="entry name" value="MFS_1"/>
    <property type="match status" value="1"/>
</dbReference>
<evidence type="ECO:0000256" key="1">
    <source>
        <dbReference type="ARBA" id="ARBA00004651"/>
    </source>
</evidence>
<dbReference type="InterPro" id="IPR011701">
    <property type="entry name" value="MFS"/>
</dbReference>